<accession>A0ABR4BHY9</accession>
<organism evidence="1 2">
    <name type="scientific">Lepraria finkii</name>
    <dbReference type="NCBI Taxonomy" id="1340010"/>
    <lineage>
        <taxon>Eukaryota</taxon>
        <taxon>Fungi</taxon>
        <taxon>Dikarya</taxon>
        <taxon>Ascomycota</taxon>
        <taxon>Pezizomycotina</taxon>
        <taxon>Lecanoromycetes</taxon>
        <taxon>OSLEUM clade</taxon>
        <taxon>Lecanoromycetidae</taxon>
        <taxon>Lecanorales</taxon>
        <taxon>Lecanorineae</taxon>
        <taxon>Stereocaulaceae</taxon>
        <taxon>Lepraria</taxon>
    </lineage>
</organism>
<proteinExistence type="predicted"/>
<dbReference type="Proteomes" id="UP001590951">
    <property type="component" value="Unassembled WGS sequence"/>
</dbReference>
<sequence length="136" mass="15247">MNTLKMYTAFTCSCSVCSSEDASQEREACRLEADLLQTRMEELRFKEGERDKDETRTITTLGSDEDPLPTILKLIEVYENAGFPTLALATLHGQASSCYFWRGHSGGEGECKAKQREVATWCIGKKAAERIIKDVE</sequence>
<name>A0ABR4BHY9_9LECA</name>
<evidence type="ECO:0000313" key="2">
    <source>
        <dbReference type="Proteomes" id="UP001590951"/>
    </source>
</evidence>
<evidence type="ECO:0000313" key="1">
    <source>
        <dbReference type="EMBL" id="KAL2057429.1"/>
    </source>
</evidence>
<keyword evidence="2" id="KW-1185">Reference proteome</keyword>
<reference evidence="1 2" key="1">
    <citation type="submission" date="2024-09" db="EMBL/GenBank/DDBJ databases">
        <title>Rethinking Asexuality: The Enigmatic Case of Functional Sexual Genes in Lepraria (Stereocaulaceae).</title>
        <authorList>
            <person name="Doellman M."/>
            <person name="Sun Y."/>
            <person name="Barcenas-Pena A."/>
            <person name="Lumbsch H.T."/>
            <person name="Grewe F."/>
        </authorList>
    </citation>
    <scope>NUCLEOTIDE SEQUENCE [LARGE SCALE GENOMIC DNA]</scope>
    <source>
        <strain evidence="1 2">Grewe 0041</strain>
    </source>
</reference>
<protein>
    <submittedName>
        <fullName evidence="1">Uncharacterized protein</fullName>
    </submittedName>
</protein>
<comment type="caution">
    <text evidence="1">The sequence shown here is derived from an EMBL/GenBank/DDBJ whole genome shotgun (WGS) entry which is preliminary data.</text>
</comment>
<gene>
    <name evidence="1" type="ORF">ABVK25_002482</name>
</gene>
<dbReference type="EMBL" id="JBHFEH010000005">
    <property type="protein sequence ID" value="KAL2057429.1"/>
    <property type="molecule type" value="Genomic_DNA"/>
</dbReference>